<dbReference type="GO" id="GO:0007165">
    <property type="term" value="P:signal transduction"/>
    <property type="evidence" value="ECO:0007669"/>
    <property type="project" value="UniProtKB-KW"/>
</dbReference>
<reference evidence="12 13" key="1">
    <citation type="submission" date="2020-05" db="EMBL/GenBank/DDBJ databases">
        <title>Thiomicrorhabdus sediminis sp.nov. and Thiomicrorhabdus xiamenensis sp.nov., novel sulfur-oxidizing bacteria isolated from coastal sediment.</title>
        <authorList>
            <person name="Liu X."/>
        </authorList>
    </citation>
    <scope>NUCLEOTIDE SEQUENCE [LARGE SCALE GENOMIC DNA]</scope>
    <source>
        <strain evidence="12 13">G2</strain>
    </source>
</reference>
<dbReference type="SMART" id="SM00283">
    <property type="entry name" value="MA"/>
    <property type="match status" value="1"/>
</dbReference>
<feature type="domain" description="Methyl-accepting transducer" evidence="10">
    <location>
        <begin position="410"/>
        <end position="646"/>
    </location>
</feature>
<accession>A0A7D4SRR9</accession>
<name>A0A7D4SRR9_9GAMM</name>
<evidence type="ECO:0000256" key="2">
    <source>
        <dbReference type="ARBA" id="ARBA00022692"/>
    </source>
</evidence>
<dbReference type="SMART" id="SM00304">
    <property type="entry name" value="HAMP"/>
    <property type="match status" value="2"/>
</dbReference>
<dbReference type="PANTHER" id="PTHR32089">
    <property type="entry name" value="METHYL-ACCEPTING CHEMOTAXIS PROTEIN MCPB"/>
    <property type="match status" value="1"/>
</dbReference>
<evidence type="ECO:0000313" key="13">
    <source>
        <dbReference type="Proteomes" id="UP000504724"/>
    </source>
</evidence>
<keyword evidence="2 9" id="KW-0812">Transmembrane</keyword>
<dbReference type="Proteomes" id="UP000504724">
    <property type="component" value="Chromosome"/>
</dbReference>
<evidence type="ECO:0000256" key="8">
    <source>
        <dbReference type="SAM" id="Coils"/>
    </source>
</evidence>
<protein>
    <submittedName>
        <fullName evidence="12">Methyl-accepting chemotaxis protein</fullName>
    </submittedName>
</protein>
<dbReference type="FunFam" id="1.10.287.950:FF:000001">
    <property type="entry name" value="Methyl-accepting chemotaxis sensory transducer"/>
    <property type="match status" value="1"/>
</dbReference>
<comment type="subcellular location">
    <subcellularLocation>
        <location evidence="1">Membrane</location>
        <topology evidence="1">Multi-pass membrane protein</topology>
    </subcellularLocation>
</comment>
<dbReference type="AlphaFoldDB" id="A0A7D4SRR9"/>
<evidence type="ECO:0000256" key="1">
    <source>
        <dbReference type="ARBA" id="ARBA00004141"/>
    </source>
</evidence>
<dbReference type="Gene3D" id="1.10.287.950">
    <property type="entry name" value="Methyl-accepting chemotaxis protein"/>
    <property type="match status" value="1"/>
</dbReference>
<evidence type="ECO:0000256" key="5">
    <source>
        <dbReference type="ARBA" id="ARBA00023224"/>
    </source>
</evidence>
<dbReference type="GO" id="GO:0006935">
    <property type="term" value="P:chemotaxis"/>
    <property type="evidence" value="ECO:0007669"/>
    <property type="project" value="UniProtKB-ARBA"/>
</dbReference>
<dbReference type="Pfam" id="PF00672">
    <property type="entry name" value="HAMP"/>
    <property type="match status" value="1"/>
</dbReference>
<feature type="coiled-coil region" evidence="8">
    <location>
        <begin position="214"/>
        <end position="274"/>
    </location>
</feature>
<evidence type="ECO:0000259" key="11">
    <source>
        <dbReference type="PROSITE" id="PS50885"/>
    </source>
</evidence>
<dbReference type="PANTHER" id="PTHR32089:SF119">
    <property type="entry name" value="METHYL-ACCEPTING CHEMOTAXIS PROTEIN CTPL"/>
    <property type="match status" value="1"/>
</dbReference>
<dbReference type="CDD" id="cd11386">
    <property type="entry name" value="MCP_signal"/>
    <property type="match status" value="1"/>
</dbReference>
<keyword evidence="4 9" id="KW-0472">Membrane</keyword>
<comment type="similarity">
    <text evidence="6">Belongs to the methyl-accepting chemotaxis (MCP) protein family.</text>
</comment>
<evidence type="ECO:0000259" key="10">
    <source>
        <dbReference type="PROSITE" id="PS50111"/>
    </source>
</evidence>
<dbReference type="EMBL" id="CP054020">
    <property type="protein sequence ID" value="QKI88703.1"/>
    <property type="molecule type" value="Genomic_DNA"/>
</dbReference>
<gene>
    <name evidence="12" type="ORF">HQN79_03535</name>
</gene>
<evidence type="ECO:0000256" key="4">
    <source>
        <dbReference type="ARBA" id="ARBA00023136"/>
    </source>
</evidence>
<dbReference type="PROSITE" id="PS50111">
    <property type="entry name" value="CHEMOTAXIS_TRANSDUC_2"/>
    <property type="match status" value="1"/>
</dbReference>
<proteinExistence type="inferred from homology"/>
<dbReference type="RefSeq" id="WP_173284316.1">
    <property type="nucleotide sequence ID" value="NZ_CP054020.1"/>
</dbReference>
<dbReference type="InterPro" id="IPR004089">
    <property type="entry name" value="MCPsignal_dom"/>
</dbReference>
<evidence type="ECO:0000256" key="3">
    <source>
        <dbReference type="ARBA" id="ARBA00022989"/>
    </source>
</evidence>
<feature type="transmembrane region" description="Helical" evidence="9">
    <location>
        <begin position="325"/>
        <end position="345"/>
    </location>
</feature>
<dbReference type="CDD" id="cd06225">
    <property type="entry name" value="HAMP"/>
    <property type="match status" value="1"/>
</dbReference>
<keyword evidence="8" id="KW-0175">Coiled coil</keyword>
<dbReference type="SUPFAM" id="SSF58104">
    <property type="entry name" value="Methyl-accepting chemotaxis protein (MCP) signaling domain"/>
    <property type="match status" value="1"/>
</dbReference>
<evidence type="ECO:0000256" key="7">
    <source>
        <dbReference type="PROSITE-ProRule" id="PRU00284"/>
    </source>
</evidence>
<feature type="domain" description="HAMP" evidence="11">
    <location>
        <begin position="351"/>
        <end position="405"/>
    </location>
</feature>
<evidence type="ECO:0000256" key="6">
    <source>
        <dbReference type="ARBA" id="ARBA00029447"/>
    </source>
</evidence>
<dbReference type="Pfam" id="PF00015">
    <property type="entry name" value="MCPsignal"/>
    <property type="match status" value="1"/>
</dbReference>
<sequence>MDKLLKKLSLKQKMKFGFGVIWAALAIITIQAVINLSMVRSNVNELVTKIQPLESASQELAIQLEHNMTLLNAYILSGNLQELQQYLDQSDHAEKKLSKLTEQLEGNAYSPEFMEQAEIIKQELDKLPPLVLRIQQLQSSPNQKYPAFTYAQENVLPLSRQILQSLLLMRYSEMEAISAQRQQSLQIVLEMEAAWLNVVSNLRGYLAFRSDEMAQQTEQYLNRFQSQLENLKAYSQKQDLIPGAQLTLEEEIALEQIEQAYEDYRNNYMTLKMIHQGDQWRQDLVLMEQQIQPIYSNLYASFERIQFLAQQQTRDSGQDVAIGSLWNIFFLLLFSITGQLIGMLISRRVTKAVVEPVEQISNAMGEIARGSGDLTQRLPIQSSDEIGALAKHFNQFISRIQVLLGEISTTVSQLENSSEHLQQITVSMKEGVEQQAKATSGLNQSMLEMTQQAQSVEDHSSNTTRATQQATQRVLEGGETVVESVQEMESLSSTMQQMIDSVTQLRKDGQSIGSVVNVIQEIAEQTNLLALNAAIEAARAGEHGRGFAVVADQVRSLAKRTQDSTSQIEEIVDKILKATESTVIVVGQGQDAVKNSMQTVTESKNTLQPVTLLMQDISQMSDQMLNAAHSQTQLAQQINNNIHEIHQVTERALQGANMTRQSGQDLQQLSQRLEVIVGQFKF</sequence>
<dbReference type="InterPro" id="IPR003660">
    <property type="entry name" value="HAMP_dom"/>
</dbReference>
<keyword evidence="3 9" id="KW-1133">Transmembrane helix</keyword>
<evidence type="ECO:0000313" key="12">
    <source>
        <dbReference type="EMBL" id="QKI88703.1"/>
    </source>
</evidence>
<dbReference type="GO" id="GO:0016020">
    <property type="term" value="C:membrane"/>
    <property type="evidence" value="ECO:0007669"/>
    <property type="project" value="UniProtKB-SubCell"/>
</dbReference>
<dbReference type="PROSITE" id="PS50885">
    <property type="entry name" value="HAMP"/>
    <property type="match status" value="1"/>
</dbReference>
<dbReference type="KEGG" id="txa:HQN79_03535"/>
<organism evidence="12 13">
    <name type="scientific">Thiomicrorhabdus xiamenensis</name>
    <dbReference type="NCBI Taxonomy" id="2739063"/>
    <lineage>
        <taxon>Bacteria</taxon>
        <taxon>Pseudomonadati</taxon>
        <taxon>Pseudomonadota</taxon>
        <taxon>Gammaproteobacteria</taxon>
        <taxon>Thiotrichales</taxon>
        <taxon>Piscirickettsiaceae</taxon>
        <taxon>Thiomicrorhabdus</taxon>
    </lineage>
</organism>
<keyword evidence="5 7" id="KW-0807">Transducer</keyword>
<keyword evidence="13" id="KW-1185">Reference proteome</keyword>
<evidence type="ECO:0000256" key="9">
    <source>
        <dbReference type="SAM" id="Phobius"/>
    </source>
</evidence>